<dbReference type="EMBL" id="JAHHZF010000003">
    <property type="protein sequence ID" value="MBT9289205.1"/>
    <property type="molecule type" value="Genomic_DNA"/>
</dbReference>
<gene>
    <name evidence="1" type="ORF">KL771_07065</name>
</gene>
<evidence type="ECO:0000313" key="2">
    <source>
        <dbReference type="Proteomes" id="UP000766595"/>
    </source>
</evidence>
<sequence length="99" mass="11609">MAPPPPGFEWDPEKARLNAAKHGISFELAVTIFDGWVFSFDDDRFDYGEVRVTAYGLCRGVEIMVVYTERSDRRRVISARRATRYERNQYWEAYRDAHG</sequence>
<proteinExistence type="predicted"/>
<name>A0A947GEC5_9HYPH</name>
<dbReference type="InterPro" id="IPR007460">
    <property type="entry name" value="BrnT_toxin"/>
</dbReference>
<dbReference type="InterPro" id="IPR038573">
    <property type="entry name" value="BrnT_sf"/>
</dbReference>
<comment type="caution">
    <text evidence="1">The sequence shown here is derived from an EMBL/GenBank/DDBJ whole genome shotgun (WGS) entry which is preliminary data.</text>
</comment>
<dbReference type="Proteomes" id="UP000766595">
    <property type="component" value="Unassembled WGS sequence"/>
</dbReference>
<accession>A0A947GEC5</accession>
<evidence type="ECO:0000313" key="1">
    <source>
        <dbReference type="EMBL" id="MBT9289205.1"/>
    </source>
</evidence>
<dbReference type="Pfam" id="PF04365">
    <property type="entry name" value="BrnT_toxin"/>
    <property type="match status" value="1"/>
</dbReference>
<keyword evidence="2" id="KW-1185">Reference proteome</keyword>
<dbReference type="AlphaFoldDB" id="A0A947GEC5"/>
<dbReference type="Gene3D" id="3.10.450.530">
    <property type="entry name" value="Ribonuclease toxin, BrnT, of type II toxin-antitoxin system"/>
    <property type="match status" value="1"/>
</dbReference>
<reference evidence="1 2" key="1">
    <citation type="submission" date="2021-06" db="EMBL/GenBank/DDBJ databases">
        <authorList>
            <person name="Grouzdev D.S."/>
            <person name="Koziaeva V."/>
        </authorList>
    </citation>
    <scope>NUCLEOTIDE SEQUENCE [LARGE SCALE GENOMIC DNA]</scope>
    <source>
        <strain evidence="1 2">22</strain>
    </source>
</reference>
<dbReference type="RefSeq" id="WP_261967847.1">
    <property type="nucleotide sequence ID" value="NZ_JAHHZF010000003.1"/>
</dbReference>
<protein>
    <submittedName>
        <fullName evidence="1">BrnT family toxin</fullName>
    </submittedName>
</protein>
<organism evidence="1 2">
    <name type="scientific">Prosthecodimorpha staleyi</name>
    <dbReference type="NCBI Taxonomy" id="2840188"/>
    <lineage>
        <taxon>Bacteria</taxon>
        <taxon>Pseudomonadati</taxon>
        <taxon>Pseudomonadota</taxon>
        <taxon>Alphaproteobacteria</taxon>
        <taxon>Hyphomicrobiales</taxon>
        <taxon>Ancalomicrobiaceae</taxon>
        <taxon>Prosthecodimorpha</taxon>
    </lineage>
</organism>